<dbReference type="SUPFAM" id="SSF50156">
    <property type="entry name" value="PDZ domain-like"/>
    <property type="match status" value="1"/>
</dbReference>
<evidence type="ECO:0000259" key="5">
    <source>
        <dbReference type="PROSITE" id="PS50106"/>
    </source>
</evidence>
<reference evidence="7" key="1">
    <citation type="journal article" date="2019" name="Int. J. Syst. Evol. Microbiol.">
        <title>The Global Catalogue of Microorganisms (GCM) 10K type strain sequencing project: providing services to taxonomists for standard genome sequencing and annotation.</title>
        <authorList>
            <consortium name="The Broad Institute Genomics Platform"/>
            <consortium name="The Broad Institute Genome Sequencing Center for Infectious Disease"/>
            <person name="Wu L."/>
            <person name="Ma J."/>
        </authorList>
    </citation>
    <scope>NUCLEOTIDE SEQUENCE [LARGE SCALE GENOMIC DNA]</scope>
    <source>
        <strain evidence="7">KACC 11299</strain>
    </source>
</reference>
<dbReference type="PANTHER" id="PTHR43343:SF3">
    <property type="entry name" value="PROTEASE DO-LIKE 8, CHLOROPLASTIC"/>
    <property type="match status" value="1"/>
</dbReference>
<name>A0ABW0TSA4_9BACL</name>
<evidence type="ECO:0000256" key="1">
    <source>
        <dbReference type="ARBA" id="ARBA00010541"/>
    </source>
</evidence>
<dbReference type="InterPro" id="IPR009003">
    <property type="entry name" value="Peptidase_S1_PA"/>
</dbReference>
<dbReference type="InterPro" id="IPR043504">
    <property type="entry name" value="Peptidase_S1_PA_chymotrypsin"/>
</dbReference>
<comment type="caution">
    <text evidence="6">The sequence shown here is derived from an EMBL/GenBank/DDBJ whole genome shotgun (WGS) entry which is preliminary data.</text>
</comment>
<evidence type="ECO:0000256" key="2">
    <source>
        <dbReference type="ARBA" id="ARBA00022670"/>
    </source>
</evidence>
<dbReference type="Pfam" id="PF13365">
    <property type="entry name" value="Trypsin_2"/>
    <property type="match status" value="1"/>
</dbReference>
<protein>
    <submittedName>
        <fullName evidence="6">S1C family serine protease</fullName>
        <ecNumber evidence="6">3.4.21.-</ecNumber>
    </submittedName>
</protein>
<keyword evidence="4" id="KW-0720">Serine protease</keyword>
<gene>
    <name evidence="6" type="ORF">ACFPTP_01300</name>
</gene>
<dbReference type="Proteomes" id="UP001596071">
    <property type="component" value="Unassembled WGS sequence"/>
</dbReference>
<dbReference type="Gene3D" id="2.30.42.10">
    <property type="match status" value="1"/>
</dbReference>
<dbReference type="EMBL" id="JBHSNP010000002">
    <property type="protein sequence ID" value="MFC5601904.1"/>
    <property type="molecule type" value="Genomic_DNA"/>
</dbReference>
<comment type="similarity">
    <text evidence="1">Belongs to the peptidase S1C family.</text>
</comment>
<dbReference type="InterPro" id="IPR001940">
    <property type="entry name" value="Peptidase_S1C"/>
</dbReference>
<dbReference type="PROSITE" id="PS50106">
    <property type="entry name" value="PDZ"/>
    <property type="match status" value="1"/>
</dbReference>
<dbReference type="RefSeq" id="WP_381441576.1">
    <property type="nucleotide sequence ID" value="NZ_JBHSNP010000002.1"/>
</dbReference>
<evidence type="ECO:0000313" key="6">
    <source>
        <dbReference type="EMBL" id="MFC5601904.1"/>
    </source>
</evidence>
<dbReference type="Pfam" id="PF13180">
    <property type="entry name" value="PDZ_2"/>
    <property type="match status" value="1"/>
</dbReference>
<dbReference type="PRINTS" id="PR00834">
    <property type="entry name" value="PROTEASES2C"/>
</dbReference>
<dbReference type="EC" id="3.4.21.-" evidence="6"/>
<organism evidence="6 7">
    <name type="scientific">Sporosarcina koreensis</name>
    <dbReference type="NCBI Taxonomy" id="334735"/>
    <lineage>
        <taxon>Bacteria</taxon>
        <taxon>Bacillati</taxon>
        <taxon>Bacillota</taxon>
        <taxon>Bacilli</taxon>
        <taxon>Bacillales</taxon>
        <taxon>Caryophanaceae</taxon>
        <taxon>Sporosarcina</taxon>
    </lineage>
</organism>
<dbReference type="GO" id="GO:0006508">
    <property type="term" value="P:proteolysis"/>
    <property type="evidence" value="ECO:0007669"/>
    <property type="project" value="UniProtKB-KW"/>
</dbReference>
<evidence type="ECO:0000256" key="3">
    <source>
        <dbReference type="ARBA" id="ARBA00022801"/>
    </source>
</evidence>
<sequence>MANSFGKRFVSTVGAGILGSALTLGVVANTDILQAKTEKAETAAAVSENSSSSPNFIHTSANAPTSLSDMVEHASKGIVGVSNFKNTGNRFAGNSELSEYGTGSGVIYKIDGNDAYIVTNNHVIEGAGKIEVTLQGGEKETAELIGSDALTDLAVLKISSKQVDTALEFGDSDKLRAGDSVVAIGNPLSLDFSGTVTQGIISAPSRSIDVKTTAGNWEMNVIQTDAAINPGNSGGGLLTTDGKVIGINSLKIAENGVEGLGFAIPSNDVVPLLDQITKNGKIERPYIGVGLADLAEVPYMYVQNLPEEVKGGVMVASVDPTSAAGKAGLKEQDVITAINGTDINNSMELRKFLYSELKIGDKATLTVYTGSQKRTVELTLTSNSPVE</sequence>
<feature type="domain" description="PDZ" evidence="5">
    <location>
        <begin position="273"/>
        <end position="345"/>
    </location>
</feature>
<dbReference type="InterPro" id="IPR036034">
    <property type="entry name" value="PDZ_sf"/>
</dbReference>
<keyword evidence="7" id="KW-1185">Reference proteome</keyword>
<dbReference type="PANTHER" id="PTHR43343">
    <property type="entry name" value="PEPTIDASE S12"/>
    <property type="match status" value="1"/>
</dbReference>
<dbReference type="SUPFAM" id="SSF50494">
    <property type="entry name" value="Trypsin-like serine proteases"/>
    <property type="match status" value="1"/>
</dbReference>
<evidence type="ECO:0000313" key="7">
    <source>
        <dbReference type="Proteomes" id="UP001596071"/>
    </source>
</evidence>
<dbReference type="SMART" id="SM00228">
    <property type="entry name" value="PDZ"/>
    <property type="match status" value="1"/>
</dbReference>
<evidence type="ECO:0000256" key="4">
    <source>
        <dbReference type="ARBA" id="ARBA00022825"/>
    </source>
</evidence>
<dbReference type="InterPro" id="IPR001478">
    <property type="entry name" value="PDZ"/>
</dbReference>
<keyword evidence="2 6" id="KW-0645">Protease</keyword>
<keyword evidence="3 6" id="KW-0378">Hydrolase</keyword>
<dbReference type="GO" id="GO:0008233">
    <property type="term" value="F:peptidase activity"/>
    <property type="evidence" value="ECO:0007669"/>
    <property type="project" value="UniProtKB-KW"/>
</dbReference>
<dbReference type="InterPro" id="IPR051201">
    <property type="entry name" value="Chloro_Bact_Ser_Proteases"/>
</dbReference>
<accession>A0ABW0TSA4</accession>
<dbReference type="Gene3D" id="2.40.10.10">
    <property type="entry name" value="Trypsin-like serine proteases"/>
    <property type="match status" value="2"/>
</dbReference>
<proteinExistence type="inferred from homology"/>